<feature type="domain" description="U1-type" evidence="1">
    <location>
        <begin position="13"/>
        <end position="48"/>
    </location>
</feature>
<dbReference type="GO" id="GO:0003676">
    <property type="term" value="F:nucleic acid binding"/>
    <property type="evidence" value="ECO:0007669"/>
    <property type="project" value="InterPro"/>
</dbReference>
<proteinExistence type="predicted"/>
<dbReference type="AlphaFoldDB" id="A0A821RAF0"/>
<organism evidence="2 3">
    <name type="scientific">Pieris macdunnoughi</name>
    <dbReference type="NCBI Taxonomy" id="345717"/>
    <lineage>
        <taxon>Eukaryota</taxon>
        <taxon>Metazoa</taxon>
        <taxon>Ecdysozoa</taxon>
        <taxon>Arthropoda</taxon>
        <taxon>Hexapoda</taxon>
        <taxon>Insecta</taxon>
        <taxon>Pterygota</taxon>
        <taxon>Neoptera</taxon>
        <taxon>Endopterygota</taxon>
        <taxon>Lepidoptera</taxon>
        <taxon>Glossata</taxon>
        <taxon>Ditrysia</taxon>
        <taxon>Papilionoidea</taxon>
        <taxon>Pieridae</taxon>
        <taxon>Pierinae</taxon>
        <taxon>Pieris</taxon>
    </lineage>
</organism>
<name>A0A821RAF0_9NEOP</name>
<feature type="domain" description="U1-type" evidence="1">
    <location>
        <begin position="112"/>
        <end position="147"/>
    </location>
</feature>
<accession>A0A821RAF0</accession>
<protein>
    <recommendedName>
        <fullName evidence="1">U1-type domain-containing protein</fullName>
    </recommendedName>
</protein>
<reference evidence="2" key="1">
    <citation type="submission" date="2021-02" db="EMBL/GenBank/DDBJ databases">
        <authorList>
            <person name="Steward A R."/>
        </authorList>
    </citation>
    <scope>NUCLEOTIDE SEQUENCE</scope>
</reference>
<dbReference type="InterPro" id="IPR003604">
    <property type="entry name" value="Matrin/U1-like-C_Znf_C2H2"/>
</dbReference>
<evidence type="ECO:0000259" key="1">
    <source>
        <dbReference type="SMART" id="SM00451"/>
    </source>
</evidence>
<gene>
    <name evidence="2" type="ORF">PMACD_LOCUS6096</name>
</gene>
<dbReference type="OrthoDB" id="7120157at2759"/>
<keyword evidence="3" id="KW-1185">Reference proteome</keyword>
<dbReference type="Proteomes" id="UP000663880">
    <property type="component" value="Unassembled WGS sequence"/>
</dbReference>
<sequence>MVYYEDIIVTQDGNSVLCILCKISLENKNTAIELHINGERHKKNYIKKILILNNILCDCCCLCYVKITDLDHIQTSKHQGQLQEIHNFVEKDGAFIELPSMIVQSWASTEQGTKSHCTICDQFVDFTVKEIQSHIQSPKHMRSKAMALQPFNGIFSVDDNDEDLWCKICQKYFANYIEKIFDHIDDSEHYVKLSKIVRLIEGQDIVIDNYLTNSTEDKATCNRCKTLVSCNIDNLERHIKGKRHKNA</sequence>
<dbReference type="EMBL" id="CAJOBZ010000013">
    <property type="protein sequence ID" value="CAF4840263.1"/>
    <property type="molecule type" value="Genomic_DNA"/>
</dbReference>
<feature type="domain" description="U1-type" evidence="1">
    <location>
        <begin position="161"/>
        <end position="196"/>
    </location>
</feature>
<feature type="domain" description="U1-type" evidence="1">
    <location>
        <begin position="52"/>
        <end position="85"/>
    </location>
</feature>
<dbReference type="GO" id="GO:0008270">
    <property type="term" value="F:zinc ion binding"/>
    <property type="evidence" value="ECO:0007669"/>
    <property type="project" value="InterPro"/>
</dbReference>
<evidence type="ECO:0000313" key="3">
    <source>
        <dbReference type="Proteomes" id="UP000663880"/>
    </source>
</evidence>
<comment type="caution">
    <text evidence="2">The sequence shown here is derived from an EMBL/GenBank/DDBJ whole genome shotgun (WGS) entry which is preliminary data.</text>
</comment>
<dbReference type="SMART" id="SM00451">
    <property type="entry name" value="ZnF_U1"/>
    <property type="match status" value="4"/>
</dbReference>
<evidence type="ECO:0000313" key="2">
    <source>
        <dbReference type="EMBL" id="CAF4840263.1"/>
    </source>
</evidence>